<evidence type="ECO:0000256" key="1">
    <source>
        <dbReference type="SAM" id="Phobius"/>
    </source>
</evidence>
<evidence type="ECO:0000313" key="2">
    <source>
        <dbReference type="EMBL" id="GKV32176.1"/>
    </source>
</evidence>
<dbReference type="Proteomes" id="UP001054252">
    <property type="component" value="Unassembled WGS sequence"/>
</dbReference>
<proteinExistence type="predicted"/>
<name>A0AAV5L4I5_9ROSI</name>
<evidence type="ECO:0000313" key="3">
    <source>
        <dbReference type="Proteomes" id="UP001054252"/>
    </source>
</evidence>
<comment type="caution">
    <text evidence="2">The sequence shown here is derived from an EMBL/GenBank/DDBJ whole genome shotgun (WGS) entry which is preliminary data.</text>
</comment>
<accession>A0AAV5L4I5</accession>
<dbReference type="AlphaFoldDB" id="A0AAV5L4I5"/>
<reference evidence="2 3" key="1">
    <citation type="journal article" date="2021" name="Commun. Biol.">
        <title>The genome of Shorea leprosula (Dipterocarpaceae) highlights the ecological relevance of drought in aseasonal tropical rainforests.</title>
        <authorList>
            <person name="Ng K.K.S."/>
            <person name="Kobayashi M.J."/>
            <person name="Fawcett J.A."/>
            <person name="Hatakeyama M."/>
            <person name="Paape T."/>
            <person name="Ng C.H."/>
            <person name="Ang C.C."/>
            <person name="Tnah L.H."/>
            <person name="Lee C.T."/>
            <person name="Nishiyama T."/>
            <person name="Sese J."/>
            <person name="O'Brien M.J."/>
            <person name="Copetti D."/>
            <person name="Mohd Noor M.I."/>
            <person name="Ong R.C."/>
            <person name="Putra M."/>
            <person name="Sireger I.Z."/>
            <person name="Indrioko S."/>
            <person name="Kosugi Y."/>
            <person name="Izuno A."/>
            <person name="Isagi Y."/>
            <person name="Lee S.L."/>
            <person name="Shimizu K.K."/>
        </authorList>
    </citation>
    <scope>NUCLEOTIDE SEQUENCE [LARGE SCALE GENOMIC DNA]</scope>
    <source>
        <strain evidence="2">214</strain>
    </source>
</reference>
<keyword evidence="1" id="KW-1133">Transmembrane helix</keyword>
<organism evidence="2 3">
    <name type="scientific">Rubroshorea leprosula</name>
    <dbReference type="NCBI Taxonomy" id="152421"/>
    <lineage>
        <taxon>Eukaryota</taxon>
        <taxon>Viridiplantae</taxon>
        <taxon>Streptophyta</taxon>
        <taxon>Embryophyta</taxon>
        <taxon>Tracheophyta</taxon>
        <taxon>Spermatophyta</taxon>
        <taxon>Magnoliopsida</taxon>
        <taxon>eudicotyledons</taxon>
        <taxon>Gunneridae</taxon>
        <taxon>Pentapetalae</taxon>
        <taxon>rosids</taxon>
        <taxon>malvids</taxon>
        <taxon>Malvales</taxon>
        <taxon>Dipterocarpaceae</taxon>
        <taxon>Rubroshorea</taxon>
    </lineage>
</organism>
<protein>
    <submittedName>
        <fullName evidence="2">Uncharacterized protein</fullName>
    </submittedName>
</protein>
<keyword evidence="1" id="KW-0472">Membrane</keyword>
<keyword evidence="1" id="KW-0812">Transmembrane</keyword>
<sequence>MRIQKKRHLDCALLAVVSEIQTAVAAITTITTRRSNPLWISFRSPLFLDVIYGVIFIVFVYLPQCFLVGIGKPVLFCLASESGRTQLPRASKLNYDPKPYR</sequence>
<gene>
    <name evidence="2" type="ORF">SLEP1_g40799</name>
</gene>
<keyword evidence="3" id="KW-1185">Reference proteome</keyword>
<dbReference type="EMBL" id="BPVZ01000094">
    <property type="protein sequence ID" value="GKV32176.1"/>
    <property type="molecule type" value="Genomic_DNA"/>
</dbReference>
<feature type="transmembrane region" description="Helical" evidence="1">
    <location>
        <begin position="50"/>
        <end position="70"/>
    </location>
</feature>